<accession>A0A5M9J3R2</accession>
<feature type="compositionally biased region" description="Low complexity" evidence="1">
    <location>
        <begin position="45"/>
        <end position="64"/>
    </location>
</feature>
<gene>
    <name evidence="2" type="ORF">EYC84_011680</name>
</gene>
<feature type="compositionally biased region" description="Acidic residues" evidence="1">
    <location>
        <begin position="160"/>
        <end position="183"/>
    </location>
</feature>
<feature type="region of interest" description="Disordered" evidence="1">
    <location>
        <begin position="148"/>
        <end position="189"/>
    </location>
</feature>
<reference evidence="2 3" key="1">
    <citation type="submission" date="2019-06" db="EMBL/GenBank/DDBJ databases">
        <title>Genome Sequence of the Brown Rot Fungal Pathogen Monilinia fructicola.</title>
        <authorList>
            <person name="De Miccolis Angelini R.M."/>
            <person name="Landi L."/>
            <person name="Abate D."/>
            <person name="Pollastro S."/>
            <person name="Romanazzi G."/>
            <person name="Faretra F."/>
        </authorList>
    </citation>
    <scope>NUCLEOTIDE SEQUENCE [LARGE SCALE GENOMIC DNA]</scope>
    <source>
        <strain evidence="2 3">Mfrc123</strain>
    </source>
</reference>
<keyword evidence="3" id="KW-1185">Reference proteome</keyword>
<dbReference type="EMBL" id="VICG01000016">
    <property type="protein sequence ID" value="KAA8563658.1"/>
    <property type="molecule type" value="Genomic_DNA"/>
</dbReference>
<feature type="compositionally biased region" description="Polar residues" evidence="1">
    <location>
        <begin position="26"/>
        <end position="40"/>
    </location>
</feature>
<evidence type="ECO:0000256" key="1">
    <source>
        <dbReference type="SAM" id="MobiDB-lite"/>
    </source>
</evidence>
<evidence type="ECO:0000313" key="2">
    <source>
        <dbReference type="EMBL" id="KAA8563658.1"/>
    </source>
</evidence>
<evidence type="ECO:0000313" key="3">
    <source>
        <dbReference type="Proteomes" id="UP000322873"/>
    </source>
</evidence>
<organism evidence="2 3">
    <name type="scientific">Monilinia fructicola</name>
    <name type="common">Brown rot fungus</name>
    <name type="synonym">Ciboria fructicola</name>
    <dbReference type="NCBI Taxonomy" id="38448"/>
    <lineage>
        <taxon>Eukaryota</taxon>
        <taxon>Fungi</taxon>
        <taxon>Dikarya</taxon>
        <taxon>Ascomycota</taxon>
        <taxon>Pezizomycotina</taxon>
        <taxon>Leotiomycetes</taxon>
        <taxon>Helotiales</taxon>
        <taxon>Sclerotiniaceae</taxon>
        <taxon>Monilinia</taxon>
    </lineage>
</organism>
<dbReference type="AlphaFoldDB" id="A0A5M9J3R2"/>
<feature type="compositionally biased region" description="Acidic residues" evidence="1">
    <location>
        <begin position="1"/>
        <end position="19"/>
    </location>
</feature>
<comment type="caution">
    <text evidence="2">The sequence shown here is derived from an EMBL/GenBank/DDBJ whole genome shotgun (WGS) entry which is preliminary data.</text>
</comment>
<protein>
    <submittedName>
        <fullName evidence="2">Uncharacterized protein</fullName>
    </submittedName>
</protein>
<proteinExistence type="predicted"/>
<feature type="region of interest" description="Disordered" evidence="1">
    <location>
        <begin position="1"/>
        <end position="124"/>
    </location>
</feature>
<feature type="region of interest" description="Disordered" evidence="1">
    <location>
        <begin position="252"/>
        <end position="349"/>
    </location>
</feature>
<dbReference type="Proteomes" id="UP000322873">
    <property type="component" value="Unassembled WGS sequence"/>
</dbReference>
<sequence>MEAEIQAEMEADFEASFQEEMEHQTQENGDISEGSSNSSDRANHGQSLSGQTSSQQQKHSSVSSKLAADLNNPQNLEHHKVQAAARRVRPSNGTISGNSILPKIRNEKPSGPGPVSKFKKSSKRGRRVSNFPWIYNKHIDFTKDVKPLGASADADQGTGFDEDEDEDDDESLGSVDEEPDTQSEDAGTKLVIDLTNDDDVVVEDDEGVQDGSLALNSLQNIYEQRKIMAMKPFQLGNHPVVKYPTFPAPHIEAPLPSIPTGTEIPESQQPFPQNPSVQNSTLPNPQTQSLNSANEGLSSDSDMPGPGSNTQNNAKKRKAHQLEPSPSEGPVMEQQAKRPRNSPSTNENSAPMYVNFQVQMANQNMNPNLHMQMGQQNVNQHPQMHMGQQNVNQHPQMHMGQQNVNQHPQIQMAQQNANPNMQNPMGETKYQYQLACAGERTANTGLWLHELPTTTIEEVA</sequence>
<feature type="compositionally biased region" description="Polar residues" evidence="1">
    <location>
        <begin position="265"/>
        <end position="313"/>
    </location>
</feature>
<name>A0A5M9J3R2_MONFR</name>